<sequence>MSLLHFLYSPAEIARELGKNAESLRLSKNLSRRTLAEQSGVSESSIKRFERSGSITLESMILLATALDELTPVMSLFKPSHPGSIDELKNLKRKRGTK</sequence>
<dbReference type="OrthoDB" id="199997at2"/>
<dbReference type="Proteomes" id="UP000076489">
    <property type="component" value="Unassembled WGS sequence"/>
</dbReference>
<organism evidence="2 3">
    <name type="scientific">Pseudomonas fluorescens</name>
    <dbReference type="NCBI Taxonomy" id="294"/>
    <lineage>
        <taxon>Bacteria</taxon>
        <taxon>Pseudomonadati</taxon>
        <taxon>Pseudomonadota</taxon>
        <taxon>Gammaproteobacteria</taxon>
        <taxon>Pseudomonadales</taxon>
        <taxon>Pseudomonadaceae</taxon>
        <taxon>Pseudomonas</taxon>
    </lineage>
</organism>
<feature type="domain" description="HTH cro/C1-type" evidence="1">
    <location>
        <begin position="24"/>
        <end position="74"/>
    </location>
</feature>
<dbReference type="GO" id="GO:0003677">
    <property type="term" value="F:DNA binding"/>
    <property type="evidence" value="ECO:0007669"/>
    <property type="project" value="InterPro"/>
</dbReference>
<dbReference type="PROSITE" id="PS50943">
    <property type="entry name" value="HTH_CROC1"/>
    <property type="match status" value="1"/>
</dbReference>
<dbReference type="AlphaFoldDB" id="A0A162AQJ7"/>
<dbReference type="EMBL" id="LUKJ01000003">
    <property type="protein sequence ID" value="KZN15776.1"/>
    <property type="molecule type" value="Genomic_DNA"/>
</dbReference>
<dbReference type="CDD" id="cd00093">
    <property type="entry name" value="HTH_XRE"/>
    <property type="match status" value="1"/>
</dbReference>
<name>A0A162AQJ7_PSEFL</name>
<comment type="caution">
    <text evidence="2">The sequence shown here is derived from an EMBL/GenBank/DDBJ whole genome shotgun (WGS) entry which is preliminary data.</text>
</comment>
<dbReference type="RefSeq" id="WP_063341097.1">
    <property type="nucleotide sequence ID" value="NZ_LUKJ01000003.1"/>
</dbReference>
<dbReference type="Gene3D" id="1.10.260.40">
    <property type="entry name" value="lambda repressor-like DNA-binding domains"/>
    <property type="match status" value="1"/>
</dbReference>
<reference evidence="3" key="1">
    <citation type="submission" date="2016-03" db="EMBL/GenBank/DDBJ databases">
        <authorList>
            <person name="Ray J."/>
            <person name="Price M."/>
            <person name="Deutschbauer A."/>
        </authorList>
    </citation>
    <scope>NUCLEOTIDE SEQUENCE [LARGE SCALE GENOMIC DNA]</scope>
    <source>
        <strain evidence="3">FW300-N1B4</strain>
    </source>
</reference>
<protein>
    <submittedName>
        <fullName evidence="2">Transcriptional regulator</fullName>
    </submittedName>
</protein>
<dbReference type="InterPro" id="IPR010982">
    <property type="entry name" value="Lambda_DNA-bd_dom_sf"/>
</dbReference>
<evidence type="ECO:0000313" key="2">
    <source>
        <dbReference type="EMBL" id="KZN15776.1"/>
    </source>
</evidence>
<proteinExistence type="predicted"/>
<dbReference type="SMART" id="SM00530">
    <property type="entry name" value="HTH_XRE"/>
    <property type="match status" value="1"/>
</dbReference>
<evidence type="ECO:0000259" key="1">
    <source>
        <dbReference type="PROSITE" id="PS50943"/>
    </source>
</evidence>
<dbReference type="Pfam" id="PF01381">
    <property type="entry name" value="HTH_3"/>
    <property type="match status" value="1"/>
</dbReference>
<gene>
    <name evidence="2" type="ORF">A1D17_06200</name>
</gene>
<reference evidence="2 3" key="2">
    <citation type="journal article" date="2018" name="Nature">
        <title>Mutant phenotypes for thousands of bacterial genes of unknown function.</title>
        <authorList>
            <person name="Price M.N."/>
            <person name="Wetmore K.M."/>
            <person name="Waters R.J."/>
            <person name="Callaghan M."/>
            <person name="Ray J."/>
            <person name="Liu H."/>
            <person name="Kuehl J.V."/>
            <person name="Melnyk R.A."/>
            <person name="Lamson J.S."/>
            <person name="Suh Y."/>
            <person name="Carlson H.K."/>
            <person name="Esquivel Z."/>
            <person name="Sadeeshkumar H."/>
            <person name="Chakraborty R."/>
            <person name="Zane G.M."/>
            <person name="Rubin B.E."/>
            <person name="Wall J.D."/>
            <person name="Visel A."/>
            <person name="Bristow J."/>
            <person name="Blow M.J."/>
            <person name="Arkin A.P."/>
            <person name="Deutschbauer A.M."/>
        </authorList>
    </citation>
    <scope>NUCLEOTIDE SEQUENCE [LARGE SCALE GENOMIC DNA]</scope>
    <source>
        <strain evidence="2 3">FW300-N1B4</strain>
    </source>
</reference>
<dbReference type="InterPro" id="IPR001387">
    <property type="entry name" value="Cro/C1-type_HTH"/>
</dbReference>
<dbReference type="SUPFAM" id="SSF47413">
    <property type="entry name" value="lambda repressor-like DNA-binding domains"/>
    <property type="match status" value="1"/>
</dbReference>
<evidence type="ECO:0000313" key="3">
    <source>
        <dbReference type="Proteomes" id="UP000076489"/>
    </source>
</evidence>
<accession>A0A162AQJ7</accession>